<dbReference type="EMBL" id="QROV01000062">
    <property type="protein sequence ID" value="RHL52119.1"/>
    <property type="molecule type" value="Genomic_DNA"/>
</dbReference>
<dbReference type="SUPFAM" id="SSF53756">
    <property type="entry name" value="UDP-Glycosyltransferase/glycogen phosphorylase"/>
    <property type="match status" value="1"/>
</dbReference>
<evidence type="ECO:0000313" key="4">
    <source>
        <dbReference type="EMBL" id="RHL52119.1"/>
    </source>
</evidence>
<dbReference type="Gene3D" id="3.40.50.2000">
    <property type="entry name" value="Glycogen Phosphorylase B"/>
    <property type="match status" value="2"/>
</dbReference>
<evidence type="ECO:0000313" key="5">
    <source>
        <dbReference type="EMBL" id="UYU92709.1"/>
    </source>
</evidence>
<dbReference type="EMBL" id="CP083685">
    <property type="protein sequence ID" value="UYU92709.1"/>
    <property type="molecule type" value="Genomic_DNA"/>
</dbReference>
<dbReference type="EMBL" id="AP022660">
    <property type="protein sequence ID" value="BCA51055.1"/>
    <property type="molecule type" value="Genomic_DNA"/>
</dbReference>
<evidence type="ECO:0000313" key="3">
    <source>
        <dbReference type="EMBL" id="BCA51055.1"/>
    </source>
</evidence>
<keyword evidence="4" id="KW-0808">Transferase</keyword>
<accession>A0A415LT21</accession>
<organism evidence="4 6">
    <name type="scientific">Bacteroides thetaiotaomicron</name>
    <dbReference type="NCBI Taxonomy" id="818"/>
    <lineage>
        <taxon>Bacteria</taxon>
        <taxon>Pseudomonadati</taxon>
        <taxon>Bacteroidota</taxon>
        <taxon>Bacteroidia</taxon>
        <taxon>Bacteroidales</taxon>
        <taxon>Bacteroidaceae</taxon>
        <taxon>Bacteroides</taxon>
    </lineage>
</organism>
<dbReference type="PANTHER" id="PTHR12526">
    <property type="entry name" value="GLYCOSYLTRANSFERASE"/>
    <property type="match status" value="1"/>
</dbReference>
<name>A0A415LT21_BACT4</name>
<dbReference type="InterPro" id="IPR028098">
    <property type="entry name" value="Glyco_trans_4-like_N"/>
</dbReference>
<dbReference type="RefSeq" id="WP_117578973.1">
    <property type="nucleotide sequence ID" value="NZ_AP022660.1"/>
</dbReference>
<protein>
    <submittedName>
        <fullName evidence="4">Glycosyltransferase family 1 protein</fullName>
    </submittedName>
    <submittedName>
        <fullName evidence="5">Glycosyltransferase family 4 protein</fullName>
    </submittedName>
</protein>
<dbReference type="GO" id="GO:0016757">
    <property type="term" value="F:glycosyltransferase activity"/>
    <property type="evidence" value="ECO:0007669"/>
    <property type="project" value="InterPro"/>
</dbReference>
<proteinExistence type="predicted"/>
<reference evidence="4 6" key="1">
    <citation type="submission" date="2018-08" db="EMBL/GenBank/DDBJ databases">
        <title>A genome reference for cultivated species of the human gut microbiota.</title>
        <authorList>
            <person name="Zou Y."/>
            <person name="Xue W."/>
            <person name="Luo G."/>
        </authorList>
    </citation>
    <scope>NUCLEOTIDE SEQUENCE [LARGE SCALE GENOMIC DNA]</scope>
    <source>
        <strain evidence="4 6">AF37-12</strain>
    </source>
</reference>
<reference evidence="5" key="3">
    <citation type="submission" date="2021-06" db="EMBL/GenBank/DDBJ databases">
        <title>Interrogation of the integrated mobile genetic elements in gut-associated Bacteroides with a consensus prediction approach.</title>
        <authorList>
            <person name="Campbell D.E."/>
            <person name="Leigh J.R."/>
            <person name="Kim T."/>
            <person name="England W."/>
            <person name="Whitaker R.J."/>
            <person name="Degnan P.H."/>
        </authorList>
    </citation>
    <scope>NUCLEOTIDE SEQUENCE</scope>
    <source>
        <strain evidence="5">VPI-3443</strain>
    </source>
</reference>
<dbReference type="Proteomes" id="UP000283616">
    <property type="component" value="Unassembled WGS sequence"/>
</dbReference>
<dbReference type="CDD" id="cd03801">
    <property type="entry name" value="GT4_PimA-like"/>
    <property type="match status" value="1"/>
</dbReference>
<dbReference type="Proteomes" id="UP001162960">
    <property type="component" value="Chromosome"/>
</dbReference>
<evidence type="ECO:0000259" key="1">
    <source>
        <dbReference type="Pfam" id="PF00534"/>
    </source>
</evidence>
<evidence type="ECO:0000259" key="2">
    <source>
        <dbReference type="Pfam" id="PF13439"/>
    </source>
</evidence>
<dbReference type="Pfam" id="PF13439">
    <property type="entry name" value="Glyco_transf_4"/>
    <property type="match status" value="1"/>
</dbReference>
<dbReference type="Proteomes" id="UP000500882">
    <property type="component" value="Chromosome"/>
</dbReference>
<feature type="domain" description="Glycosyl transferase family 1" evidence="1">
    <location>
        <begin position="176"/>
        <end position="321"/>
    </location>
</feature>
<reference evidence="3 7" key="2">
    <citation type="submission" date="2020-02" db="EMBL/GenBank/DDBJ databases">
        <title>Whole-genome sequencing and comparative analysis of the genomes of Bacteroides thetaiotaomicron and Escherichia coli isolated from a healthy resident in Vietnam.</title>
        <authorList>
            <person name="Mohsin M."/>
            <person name="Tanaka K."/>
            <person name="Kawahara R."/>
            <person name="Kondo S."/>
            <person name="Noguchi H."/>
            <person name="Motooka D."/>
            <person name="Nakamura S."/>
            <person name="Khong D.T."/>
            <person name="Nguyen T.N."/>
            <person name="Tran H.T."/>
            <person name="Yamamoto Y."/>
        </authorList>
    </citation>
    <scope>NUCLEOTIDE SEQUENCE [LARGE SCALE GENOMIC DNA]</scope>
    <source>
        <strain evidence="3 7">F9-2</strain>
    </source>
</reference>
<dbReference type="InterPro" id="IPR001296">
    <property type="entry name" value="Glyco_trans_1"/>
</dbReference>
<feature type="domain" description="Glycosyltransferase subfamily 4-like N-terminal" evidence="2">
    <location>
        <begin position="55"/>
        <end position="154"/>
    </location>
</feature>
<dbReference type="PANTHER" id="PTHR12526:SF634">
    <property type="entry name" value="BLL3361 PROTEIN"/>
    <property type="match status" value="1"/>
</dbReference>
<dbReference type="AlphaFoldDB" id="A0A415LT21"/>
<sequence length="348" mass="40822">MKIAYILPSLRNQGPIIVVKNIVDFLVRWGCEIDVFYFDDFPSAMCFNCPVKKISMKTLIDFEQYDIIHSHCLRPDMYIARWKKKINRAKLVSTLHQDTYCSFRYQYNFILSYLFTKYWCFIQSKFDVVISISEQIKRAYEGCIKAPMTTIYNGCVINLDGEEDDQIVKSILEMKKLYKILGTYAFVTPRKGLDQIIKVMPYLQEYVFIIIGEGPDIKELKSLSQKLCISDRIIFFSYQKNPCNYLPYFDVYVMPSYSEGFGLAMVEAALARRAIVCSDIPSFHEIFFNNEACFFKLKDMDSLQKAIIKAYENRDVMGEMAYKRAYSHFTTSKMAENHLNYYQGLLRK</sequence>
<evidence type="ECO:0000313" key="6">
    <source>
        <dbReference type="Proteomes" id="UP000283616"/>
    </source>
</evidence>
<gene>
    <name evidence="3" type="ORF">BatF92_29970</name>
    <name evidence="4" type="ORF">DW011_25775</name>
    <name evidence="5" type="ORF">KQP74_08760</name>
</gene>
<evidence type="ECO:0000313" key="7">
    <source>
        <dbReference type="Proteomes" id="UP000500882"/>
    </source>
</evidence>
<dbReference type="Pfam" id="PF00534">
    <property type="entry name" value="Glycos_transf_1"/>
    <property type="match status" value="1"/>
</dbReference>